<dbReference type="Pfam" id="PF00389">
    <property type="entry name" value="2-Hacid_dh"/>
    <property type="match status" value="1"/>
</dbReference>
<dbReference type="SUPFAM" id="SSF52283">
    <property type="entry name" value="Formate/glycerate dehydrogenase catalytic domain-like"/>
    <property type="match status" value="1"/>
</dbReference>
<feature type="domain" description="D-isomer specific 2-hydroxyacid dehydrogenase NAD-binding" evidence="7">
    <location>
        <begin position="141"/>
        <end position="314"/>
    </location>
</feature>
<evidence type="ECO:0000259" key="7">
    <source>
        <dbReference type="Pfam" id="PF02826"/>
    </source>
</evidence>
<dbReference type="PANTHER" id="PTHR10996">
    <property type="entry name" value="2-HYDROXYACID DEHYDROGENASE-RELATED"/>
    <property type="match status" value="1"/>
</dbReference>
<proteinExistence type="inferred from homology"/>
<evidence type="ECO:0000256" key="4">
    <source>
        <dbReference type="RuleBase" id="RU003719"/>
    </source>
</evidence>
<dbReference type="EMBL" id="SWLB01000022">
    <property type="protein sequence ID" value="KAF3323882.1"/>
    <property type="molecule type" value="Genomic_DNA"/>
</dbReference>
<evidence type="ECO:0000259" key="6">
    <source>
        <dbReference type="Pfam" id="PF00389"/>
    </source>
</evidence>
<dbReference type="Gene3D" id="3.40.50.720">
    <property type="entry name" value="NAD(P)-binding Rossmann-like Domain"/>
    <property type="match status" value="2"/>
</dbReference>
<reference evidence="8" key="1">
    <citation type="submission" date="2020-01" db="EMBL/GenBank/DDBJ databases">
        <title>Genome sequence of Kobresia littledalei, the first chromosome-level genome in the family Cyperaceae.</title>
        <authorList>
            <person name="Qu G."/>
        </authorList>
    </citation>
    <scope>NUCLEOTIDE SEQUENCE</scope>
    <source>
        <strain evidence="8">C.B.Clarke</strain>
        <tissue evidence="8">Leaf</tissue>
    </source>
</reference>
<dbReference type="PROSITE" id="PS00065">
    <property type="entry name" value="D_2_HYDROXYACID_DH_1"/>
    <property type="match status" value="1"/>
</dbReference>
<evidence type="ECO:0000256" key="3">
    <source>
        <dbReference type="ARBA" id="ARBA00023027"/>
    </source>
</evidence>
<evidence type="ECO:0000256" key="2">
    <source>
        <dbReference type="ARBA" id="ARBA00023002"/>
    </source>
</evidence>
<comment type="similarity">
    <text evidence="4">Belongs to the D-isomer specific 2-hydroxyacid dehydrogenase family.</text>
</comment>
<organism evidence="8 9">
    <name type="scientific">Carex littledalei</name>
    <dbReference type="NCBI Taxonomy" id="544730"/>
    <lineage>
        <taxon>Eukaryota</taxon>
        <taxon>Viridiplantae</taxon>
        <taxon>Streptophyta</taxon>
        <taxon>Embryophyta</taxon>
        <taxon>Tracheophyta</taxon>
        <taxon>Spermatophyta</taxon>
        <taxon>Magnoliopsida</taxon>
        <taxon>Liliopsida</taxon>
        <taxon>Poales</taxon>
        <taxon>Cyperaceae</taxon>
        <taxon>Cyperoideae</taxon>
        <taxon>Cariceae</taxon>
        <taxon>Carex</taxon>
        <taxon>Carex subgen. Euthyceras</taxon>
    </lineage>
</organism>
<dbReference type="OrthoDB" id="298012at2759"/>
<dbReference type="GO" id="GO:0005829">
    <property type="term" value="C:cytosol"/>
    <property type="evidence" value="ECO:0007669"/>
    <property type="project" value="TreeGrafter"/>
</dbReference>
<feature type="domain" description="D-isomer specific 2-hydroxyacid dehydrogenase catalytic" evidence="6">
    <location>
        <begin position="80"/>
        <end position="341"/>
    </location>
</feature>
<gene>
    <name evidence="8" type="ORF">FCM35_KLT11349</name>
</gene>
<dbReference type="Proteomes" id="UP000623129">
    <property type="component" value="Unassembled WGS sequence"/>
</dbReference>
<dbReference type="InterPro" id="IPR029752">
    <property type="entry name" value="D-isomer_DH_CS1"/>
</dbReference>
<evidence type="ECO:0000256" key="1">
    <source>
        <dbReference type="ARBA" id="ARBA00022857"/>
    </source>
</evidence>
<keyword evidence="8" id="KW-0670">Pyruvate</keyword>
<dbReference type="InterPro" id="IPR006139">
    <property type="entry name" value="D-isomer_2_OHA_DH_cat_dom"/>
</dbReference>
<feature type="region of interest" description="Disordered" evidence="5">
    <location>
        <begin position="20"/>
        <end position="39"/>
    </location>
</feature>
<dbReference type="Pfam" id="PF02826">
    <property type="entry name" value="2-Hacid_dh_C"/>
    <property type="match status" value="1"/>
</dbReference>
<dbReference type="GO" id="GO:0016618">
    <property type="term" value="F:hydroxypyruvate reductase [NAD(P)H] activity"/>
    <property type="evidence" value="ECO:0007669"/>
    <property type="project" value="TreeGrafter"/>
</dbReference>
<keyword evidence="2 4" id="KW-0560">Oxidoreductase</keyword>
<dbReference type="InterPro" id="IPR050223">
    <property type="entry name" value="D-isomer_2-hydroxyacid_DH"/>
</dbReference>
<name>A0A833QRE3_9POAL</name>
<comment type="caution">
    <text evidence="8">The sequence shown here is derived from an EMBL/GenBank/DDBJ whole genome shotgun (WGS) entry which is preliminary data.</text>
</comment>
<evidence type="ECO:0000256" key="5">
    <source>
        <dbReference type="SAM" id="MobiDB-lite"/>
    </source>
</evidence>
<dbReference type="GO" id="GO:0051287">
    <property type="term" value="F:NAD binding"/>
    <property type="evidence" value="ECO:0007669"/>
    <property type="project" value="InterPro"/>
</dbReference>
<protein>
    <submittedName>
        <fullName evidence="8">Glyoxylate/hydroxypyruvate reductase HPR3-like protein</fullName>
    </submittedName>
</protein>
<keyword evidence="9" id="KW-1185">Reference proteome</keyword>
<accession>A0A833QRE3</accession>
<evidence type="ECO:0000313" key="9">
    <source>
        <dbReference type="Proteomes" id="UP000623129"/>
    </source>
</evidence>
<sequence length="380" mass="40991">MGTRKTPVTLRKENMNFSLSLTASGSGSGSTTISSDGSPPLDRPPVLVLLSLSDAWSSALSAKFTIIPPSSPLSTSTRAVLISGSVNRVDSTLLDQYPSLRCVVTTSAGVNTINLEECRRRGVLVANVGETYSNDVADYAVGLLIDAFRRLTMSDRYLRNGLWVSRGDYPLGSKLGGKRVGIVGLGSIGSAIAKRLEAFGCKISYFSRKPKPTANYKYVPNIIDLATKSDVLVVSCSLTKETHHIINKQVLQALGKEGIIINIGRGAHIDEPELVRSLVQGEIKGVGLDVFENEPNVPKEMFEMENVVLTPHQAVFTPEALSDVIQICIANFEAFFAENRPGTTGTTTGTDYCISRRTQEGDQGRCAESYQTLKPADDLV</sequence>
<dbReference type="FunFam" id="3.40.50.720:FF:000213">
    <property type="entry name" value="Putative 2-hydroxyacid dehydrogenase"/>
    <property type="match status" value="1"/>
</dbReference>
<dbReference type="PANTHER" id="PTHR10996:SF179">
    <property type="entry name" value="D-ISOMER SPECIFIC 2-HYDROXYACID DEHYDROGENASE FAMILY PROTEIN-RELATED"/>
    <property type="match status" value="1"/>
</dbReference>
<evidence type="ECO:0000313" key="8">
    <source>
        <dbReference type="EMBL" id="KAF3323882.1"/>
    </source>
</evidence>
<dbReference type="InterPro" id="IPR006140">
    <property type="entry name" value="D-isomer_DH_NAD-bd"/>
</dbReference>
<dbReference type="GO" id="GO:0030267">
    <property type="term" value="F:glyoxylate reductase (NADPH) activity"/>
    <property type="evidence" value="ECO:0007669"/>
    <property type="project" value="TreeGrafter"/>
</dbReference>
<dbReference type="AlphaFoldDB" id="A0A833QRE3"/>
<dbReference type="CDD" id="cd12156">
    <property type="entry name" value="HPPR"/>
    <property type="match status" value="1"/>
</dbReference>
<dbReference type="SUPFAM" id="SSF51735">
    <property type="entry name" value="NAD(P)-binding Rossmann-fold domains"/>
    <property type="match status" value="1"/>
</dbReference>
<keyword evidence="3" id="KW-0520">NAD</keyword>
<keyword evidence="1" id="KW-0521">NADP</keyword>
<dbReference type="InterPro" id="IPR036291">
    <property type="entry name" value="NAD(P)-bd_dom_sf"/>
</dbReference>